<gene>
    <name evidence="1" type="ORF">F8M41_015533</name>
</gene>
<dbReference type="EMBL" id="WTPW01003268">
    <property type="protein sequence ID" value="KAF0348556.1"/>
    <property type="molecule type" value="Genomic_DNA"/>
</dbReference>
<evidence type="ECO:0000313" key="1">
    <source>
        <dbReference type="EMBL" id="KAF0348556.1"/>
    </source>
</evidence>
<dbReference type="AlphaFoldDB" id="A0A8H3WXM9"/>
<evidence type="ECO:0000313" key="2">
    <source>
        <dbReference type="Proteomes" id="UP000439903"/>
    </source>
</evidence>
<reference evidence="1 2" key="1">
    <citation type="journal article" date="2019" name="Environ. Microbiol.">
        <title>At the nexus of three kingdoms: the genome of the mycorrhizal fungus Gigaspora margarita provides insights into plant, endobacterial and fungal interactions.</title>
        <authorList>
            <person name="Venice F."/>
            <person name="Ghignone S."/>
            <person name="Salvioli di Fossalunga A."/>
            <person name="Amselem J."/>
            <person name="Novero M."/>
            <person name="Xianan X."/>
            <person name="Sedzielewska Toro K."/>
            <person name="Morin E."/>
            <person name="Lipzen A."/>
            <person name="Grigoriev I.V."/>
            <person name="Henrissat B."/>
            <person name="Martin F.M."/>
            <person name="Bonfante P."/>
        </authorList>
    </citation>
    <scope>NUCLEOTIDE SEQUENCE [LARGE SCALE GENOMIC DNA]</scope>
    <source>
        <strain evidence="1 2">BEG34</strain>
    </source>
</reference>
<organism evidence="1 2">
    <name type="scientific">Gigaspora margarita</name>
    <dbReference type="NCBI Taxonomy" id="4874"/>
    <lineage>
        <taxon>Eukaryota</taxon>
        <taxon>Fungi</taxon>
        <taxon>Fungi incertae sedis</taxon>
        <taxon>Mucoromycota</taxon>
        <taxon>Glomeromycotina</taxon>
        <taxon>Glomeromycetes</taxon>
        <taxon>Diversisporales</taxon>
        <taxon>Gigasporaceae</taxon>
        <taxon>Gigaspora</taxon>
    </lineage>
</organism>
<keyword evidence="2" id="KW-1185">Reference proteome</keyword>
<sequence>MLASELQKSKYRDYLDSLPFNIISLSANRVFPRLVESLKSVLTDRMFEIQKAEIDSCFEYYSSIVSSNLYSLYTMDMSQVALKSVIERADLVHIKEVWEVQHMSTNSTSTNYVVLLKDHLHICIWLLLFSEGIVCQHFFQIMLKSNNAIFSVSLIKSYWYQRNTGLDNVDALFSHSGVSNETMM</sequence>
<accession>A0A8H3WXM9</accession>
<dbReference type="OrthoDB" id="2443524at2759"/>
<dbReference type="Proteomes" id="UP000439903">
    <property type="component" value="Unassembled WGS sequence"/>
</dbReference>
<comment type="caution">
    <text evidence="1">The sequence shown here is derived from an EMBL/GenBank/DDBJ whole genome shotgun (WGS) entry which is preliminary data.</text>
</comment>
<proteinExistence type="predicted"/>
<name>A0A8H3WXM9_GIGMA</name>
<protein>
    <submittedName>
        <fullName evidence="1">Protein far1-related sequence 5-like</fullName>
    </submittedName>
</protein>